<gene>
    <name evidence="1" type="ORF">NX778_07920</name>
</gene>
<evidence type="ECO:0000313" key="2">
    <source>
        <dbReference type="Proteomes" id="UP001204621"/>
    </source>
</evidence>
<dbReference type="Proteomes" id="UP001204621">
    <property type="component" value="Unassembled WGS sequence"/>
</dbReference>
<organism evidence="1 2">
    <name type="scientific">Massilia terrae</name>
    <dbReference type="NCBI Taxonomy" id="1811224"/>
    <lineage>
        <taxon>Bacteria</taxon>
        <taxon>Pseudomonadati</taxon>
        <taxon>Pseudomonadota</taxon>
        <taxon>Betaproteobacteria</taxon>
        <taxon>Burkholderiales</taxon>
        <taxon>Oxalobacteraceae</taxon>
        <taxon>Telluria group</taxon>
        <taxon>Massilia</taxon>
    </lineage>
</organism>
<dbReference type="EMBL" id="JANUGU010000002">
    <property type="protein sequence ID" value="MCS0657987.1"/>
    <property type="molecule type" value="Genomic_DNA"/>
</dbReference>
<name>A0ABT2CVJ2_9BURK</name>
<protein>
    <recommendedName>
        <fullName evidence="3">Sensor histidine kinase</fullName>
    </recommendedName>
</protein>
<evidence type="ECO:0000313" key="1">
    <source>
        <dbReference type="EMBL" id="MCS0657987.1"/>
    </source>
</evidence>
<accession>A0ABT2CVJ2</accession>
<proteinExistence type="predicted"/>
<sequence>MNRSLFIALTAFQLALASAAAWLLYESEALSGAAALVALH</sequence>
<comment type="caution">
    <text evidence="1">The sequence shown here is derived from an EMBL/GenBank/DDBJ whole genome shotgun (WGS) entry which is preliminary data.</text>
</comment>
<evidence type="ECO:0008006" key="3">
    <source>
        <dbReference type="Google" id="ProtNLM"/>
    </source>
</evidence>
<reference evidence="1 2" key="1">
    <citation type="submission" date="2022-08" db="EMBL/GenBank/DDBJ databases">
        <title>Reclassification of Massilia species as members of the genera Telluria, Duganella, Pseudoduganella, Mokoshia gen. nov. and Zemynaea gen. nov. using orthogonal and non-orthogonal genome-based approaches.</title>
        <authorList>
            <person name="Bowman J.P."/>
        </authorList>
    </citation>
    <scope>NUCLEOTIDE SEQUENCE [LARGE SCALE GENOMIC DNA]</scope>
    <source>
        <strain evidence="1 2">JCM 31606</strain>
    </source>
</reference>
<keyword evidence="2" id="KW-1185">Reference proteome</keyword>
<dbReference type="RefSeq" id="WP_258811179.1">
    <property type="nucleotide sequence ID" value="NZ_JANUGU010000002.1"/>
</dbReference>